<evidence type="ECO:0000259" key="8">
    <source>
        <dbReference type="Pfam" id="PF02601"/>
    </source>
</evidence>
<evidence type="ECO:0000256" key="1">
    <source>
        <dbReference type="ARBA" id="ARBA00022490"/>
    </source>
</evidence>
<feature type="domain" description="Exonuclease VII large subunit C-terminal" evidence="8">
    <location>
        <begin position="161"/>
        <end position="377"/>
    </location>
</feature>
<name>A0A378YA05_9NOCA</name>
<dbReference type="InterPro" id="IPR020579">
    <property type="entry name" value="Exonuc_VII_lsu_C"/>
</dbReference>
<keyword evidence="3 5" id="KW-0378">Hydrolase</keyword>
<comment type="subunit">
    <text evidence="5">Heterooligomer composed of large and small subunits.</text>
</comment>
<evidence type="ECO:0000256" key="2">
    <source>
        <dbReference type="ARBA" id="ARBA00022722"/>
    </source>
</evidence>
<protein>
    <recommendedName>
        <fullName evidence="5">Exodeoxyribonuclease 7 large subunit</fullName>
        <ecNumber evidence="5">3.1.11.6</ecNumber>
    </recommendedName>
    <alternativeName>
        <fullName evidence="5">Exodeoxyribonuclease VII large subunit</fullName>
        <shortName evidence="5">Exonuclease VII large subunit</shortName>
    </alternativeName>
</protein>
<sequence length="454" mass="48811">MRGVSWVGVGGVGGDRDNGAVTDTGAVNAAKSERGASSPENPWPVRTISIKVAQWIERLGAVWVEGQITQINLRPGTRTAFLVLRDPAADMSLSVTCDPELLRNSPVPLQEGSRVVVYGKLSFFTGRGTISLRVTEIRPVGIGELLARIERLKGLLAAEGLFDERLKRPIPFLPRRIGLITGRASAAEHDVVTVATQRWPAAKFEIRNTAVQGPTAVPQILEAIAALDAHPEVDVIVLARGGGSVEDLLPFSDETLCRAIVSAKTPIVSAIGHEPDNPISDYVADLRAATPTDAAKRVVPDAAAEMALLRELTERAAAALRGWVDRESRALAQLRSRPVLAEPLRLLDQRYDEAERLRSAGRRAVEHLLTAESTTTRHLREKLTAVGPAATLARGYAVVQRVTGSERHVVRSIDDSPAGSQLRIRVADGAVTAAALGSQPLGPRPRKESTDDRE</sequence>
<keyword evidence="4 5" id="KW-0269">Exonuclease</keyword>
<dbReference type="PANTHER" id="PTHR30008:SF0">
    <property type="entry name" value="EXODEOXYRIBONUCLEASE 7 LARGE SUBUNIT"/>
    <property type="match status" value="1"/>
</dbReference>
<dbReference type="InterPro" id="IPR003753">
    <property type="entry name" value="Exonuc_VII_L"/>
</dbReference>
<feature type="domain" description="OB-fold nucleic acid binding" evidence="9">
    <location>
        <begin position="45"/>
        <end position="138"/>
    </location>
</feature>
<evidence type="ECO:0000313" key="11">
    <source>
        <dbReference type="Proteomes" id="UP000255467"/>
    </source>
</evidence>
<feature type="region of interest" description="Disordered" evidence="7">
    <location>
        <begin position="434"/>
        <end position="454"/>
    </location>
</feature>
<dbReference type="GO" id="GO:0005737">
    <property type="term" value="C:cytoplasm"/>
    <property type="evidence" value="ECO:0007669"/>
    <property type="project" value="UniProtKB-SubCell"/>
</dbReference>
<dbReference type="Proteomes" id="UP000255467">
    <property type="component" value="Unassembled WGS sequence"/>
</dbReference>
<keyword evidence="1 5" id="KW-0963">Cytoplasm</keyword>
<accession>A0A378YA05</accession>
<dbReference type="AlphaFoldDB" id="A0A378YA05"/>
<comment type="function">
    <text evidence="5">Bidirectionally degrades single-stranded DNA into large acid-insoluble oligonucleotides, which are then degraded further into small acid-soluble oligonucleotides.</text>
</comment>
<gene>
    <name evidence="5 10" type="primary">xseA</name>
    <name evidence="10" type="ORF">NCTC1934_00635</name>
</gene>
<dbReference type="HAMAP" id="MF_00378">
    <property type="entry name" value="Exonuc_7_L"/>
    <property type="match status" value="1"/>
</dbReference>
<evidence type="ECO:0000256" key="5">
    <source>
        <dbReference type="HAMAP-Rule" id="MF_00378"/>
    </source>
</evidence>
<evidence type="ECO:0000256" key="7">
    <source>
        <dbReference type="SAM" id="MobiDB-lite"/>
    </source>
</evidence>
<evidence type="ECO:0000256" key="4">
    <source>
        <dbReference type="ARBA" id="ARBA00022839"/>
    </source>
</evidence>
<comment type="catalytic activity">
    <reaction evidence="5 6">
        <text>Exonucleolytic cleavage in either 5'- to 3'- or 3'- to 5'-direction to yield nucleoside 5'-phosphates.</text>
        <dbReference type="EC" id="3.1.11.6"/>
    </reaction>
</comment>
<dbReference type="Pfam" id="PF02601">
    <property type="entry name" value="Exonuc_VII_L"/>
    <property type="match status" value="1"/>
</dbReference>
<dbReference type="STRING" id="1406858.GCA_000710895_01342"/>
<dbReference type="Pfam" id="PF13742">
    <property type="entry name" value="tRNA_anti_2"/>
    <property type="match status" value="1"/>
</dbReference>
<evidence type="ECO:0000256" key="3">
    <source>
        <dbReference type="ARBA" id="ARBA00022801"/>
    </source>
</evidence>
<dbReference type="EC" id="3.1.11.6" evidence="5"/>
<dbReference type="EMBL" id="UGRY01000002">
    <property type="protein sequence ID" value="SUA73199.1"/>
    <property type="molecule type" value="Genomic_DNA"/>
</dbReference>
<keyword evidence="11" id="KW-1185">Reference proteome</keyword>
<reference evidence="10 11" key="1">
    <citation type="submission" date="2018-06" db="EMBL/GenBank/DDBJ databases">
        <authorList>
            <consortium name="Pathogen Informatics"/>
            <person name="Doyle S."/>
        </authorList>
    </citation>
    <scope>NUCLEOTIDE SEQUENCE [LARGE SCALE GENOMIC DNA]</scope>
    <source>
        <strain evidence="10 11">NCTC1934</strain>
    </source>
</reference>
<evidence type="ECO:0000256" key="6">
    <source>
        <dbReference type="RuleBase" id="RU004355"/>
    </source>
</evidence>
<proteinExistence type="inferred from homology"/>
<dbReference type="GO" id="GO:0008855">
    <property type="term" value="F:exodeoxyribonuclease VII activity"/>
    <property type="evidence" value="ECO:0007669"/>
    <property type="project" value="UniProtKB-UniRule"/>
</dbReference>
<dbReference type="CDD" id="cd04489">
    <property type="entry name" value="ExoVII_LU_OBF"/>
    <property type="match status" value="1"/>
</dbReference>
<dbReference type="GO" id="GO:0006308">
    <property type="term" value="P:DNA catabolic process"/>
    <property type="evidence" value="ECO:0007669"/>
    <property type="project" value="UniProtKB-UniRule"/>
</dbReference>
<dbReference type="OrthoDB" id="9802795at2"/>
<feature type="compositionally biased region" description="Basic and acidic residues" evidence="7">
    <location>
        <begin position="445"/>
        <end position="454"/>
    </location>
</feature>
<evidence type="ECO:0000313" key="10">
    <source>
        <dbReference type="EMBL" id="SUA73199.1"/>
    </source>
</evidence>
<dbReference type="InterPro" id="IPR025824">
    <property type="entry name" value="OB-fold_nuc-bd_dom"/>
</dbReference>
<comment type="similarity">
    <text evidence="5 6">Belongs to the XseA family.</text>
</comment>
<dbReference type="NCBIfam" id="TIGR00237">
    <property type="entry name" value="xseA"/>
    <property type="match status" value="1"/>
</dbReference>
<dbReference type="GO" id="GO:0003676">
    <property type="term" value="F:nucleic acid binding"/>
    <property type="evidence" value="ECO:0007669"/>
    <property type="project" value="InterPro"/>
</dbReference>
<keyword evidence="2 5" id="KW-0540">Nuclease</keyword>
<dbReference type="PANTHER" id="PTHR30008">
    <property type="entry name" value="EXODEOXYRIBONUCLEASE 7 LARGE SUBUNIT"/>
    <property type="match status" value="1"/>
</dbReference>
<comment type="subcellular location">
    <subcellularLocation>
        <location evidence="5 6">Cytoplasm</location>
    </subcellularLocation>
</comment>
<dbReference type="GO" id="GO:0009318">
    <property type="term" value="C:exodeoxyribonuclease VII complex"/>
    <property type="evidence" value="ECO:0007669"/>
    <property type="project" value="UniProtKB-UniRule"/>
</dbReference>
<evidence type="ECO:0000259" key="9">
    <source>
        <dbReference type="Pfam" id="PF13742"/>
    </source>
</evidence>
<organism evidence="10 11">
    <name type="scientific">Nocardia otitidiscaviarum</name>
    <dbReference type="NCBI Taxonomy" id="1823"/>
    <lineage>
        <taxon>Bacteria</taxon>
        <taxon>Bacillati</taxon>
        <taxon>Actinomycetota</taxon>
        <taxon>Actinomycetes</taxon>
        <taxon>Mycobacteriales</taxon>
        <taxon>Nocardiaceae</taxon>
        <taxon>Nocardia</taxon>
    </lineage>
</organism>